<dbReference type="PANTHER" id="PTHR33202">
    <property type="entry name" value="ZINC UPTAKE REGULATION PROTEIN"/>
    <property type="match status" value="1"/>
</dbReference>
<dbReference type="GO" id="GO:0008270">
    <property type="term" value="F:zinc ion binding"/>
    <property type="evidence" value="ECO:0007669"/>
    <property type="project" value="TreeGrafter"/>
</dbReference>
<dbReference type="GO" id="GO:1900376">
    <property type="term" value="P:regulation of secondary metabolite biosynthetic process"/>
    <property type="evidence" value="ECO:0007669"/>
    <property type="project" value="TreeGrafter"/>
</dbReference>
<dbReference type="STRING" id="1077936.SAMN05421545_0651"/>
<feature type="binding site" evidence="1">
    <location>
        <position position="136"/>
    </location>
    <ligand>
        <name>Zn(2+)</name>
        <dbReference type="ChEBI" id="CHEBI:29105"/>
    </ligand>
</feature>
<feature type="binding site" evidence="1">
    <location>
        <position position="133"/>
    </location>
    <ligand>
        <name>Zn(2+)</name>
        <dbReference type="ChEBI" id="CHEBI:29105"/>
    </ligand>
</feature>
<dbReference type="GO" id="GO:0003700">
    <property type="term" value="F:DNA-binding transcription factor activity"/>
    <property type="evidence" value="ECO:0007669"/>
    <property type="project" value="InterPro"/>
</dbReference>
<evidence type="ECO:0000313" key="3">
    <source>
        <dbReference type="Proteomes" id="UP000185924"/>
    </source>
</evidence>
<dbReference type="Gene3D" id="1.10.10.10">
    <property type="entry name" value="Winged helix-like DNA-binding domain superfamily/Winged helix DNA-binding domain"/>
    <property type="match status" value="1"/>
</dbReference>
<feature type="binding site" evidence="1">
    <location>
        <position position="97"/>
    </location>
    <ligand>
        <name>Zn(2+)</name>
        <dbReference type="ChEBI" id="CHEBI:29105"/>
    </ligand>
</feature>
<protein>
    <submittedName>
        <fullName evidence="2">Fur family transcriptional regulator, ferric uptake regulator</fullName>
    </submittedName>
</protein>
<keyword evidence="1" id="KW-0479">Metal-binding</keyword>
<dbReference type="SUPFAM" id="SSF46785">
    <property type="entry name" value="Winged helix' DNA-binding domain"/>
    <property type="match status" value="1"/>
</dbReference>
<keyword evidence="3" id="KW-1185">Reference proteome</keyword>
<feature type="binding site" evidence="1">
    <location>
        <position position="100"/>
    </location>
    <ligand>
        <name>Zn(2+)</name>
        <dbReference type="ChEBI" id="CHEBI:29105"/>
    </ligand>
</feature>
<dbReference type="AlphaFoldDB" id="A0A1N6U309"/>
<accession>A0A1N6U309</accession>
<dbReference type="RefSeq" id="WP_007652374.1">
    <property type="nucleotide sequence ID" value="NZ_FTNM01000001.1"/>
</dbReference>
<dbReference type="GO" id="GO:0045892">
    <property type="term" value="P:negative regulation of DNA-templated transcription"/>
    <property type="evidence" value="ECO:0007669"/>
    <property type="project" value="TreeGrafter"/>
</dbReference>
<proteinExistence type="predicted"/>
<sequence>MNKLHQLLEAYGLRKTKCRIEVLRLFLEHRHALAHAAIEQQLGPQFDRVTLYRTLHSFEEHGLLHSIPSTDGITRYALCQQACNRHRHQHDHIHFSCTACGHTYCLNEVYVPTLRMPEGYQVEEFRFCVQGVCDKCVLQPKEQLASA</sequence>
<dbReference type="InterPro" id="IPR036390">
    <property type="entry name" value="WH_DNA-bd_sf"/>
</dbReference>
<dbReference type="GO" id="GO:0000976">
    <property type="term" value="F:transcription cis-regulatory region binding"/>
    <property type="evidence" value="ECO:0007669"/>
    <property type="project" value="TreeGrafter"/>
</dbReference>
<dbReference type="PANTHER" id="PTHR33202:SF7">
    <property type="entry name" value="FERRIC UPTAKE REGULATION PROTEIN"/>
    <property type="match status" value="1"/>
</dbReference>
<dbReference type="EMBL" id="FTNM01000001">
    <property type="protein sequence ID" value="SIQ60048.1"/>
    <property type="molecule type" value="Genomic_DNA"/>
</dbReference>
<dbReference type="Pfam" id="PF01475">
    <property type="entry name" value="FUR"/>
    <property type="match status" value="1"/>
</dbReference>
<evidence type="ECO:0000256" key="1">
    <source>
        <dbReference type="PIRSR" id="PIRSR602481-1"/>
    </source>
</evidence>
<comment type="cofactor">
    <cofactor evidence="1">
        <name>Zn(2+)</name>
        <dbReference type="ChEBI" id="CHEBI:29105"/>
    </cofactor>
    <text evidence="1">Binds 1 zinc ion per subunit.</text>
</comment>
<keyword evidence="1" id="KW-0862">Zinc</keyword>
<name>A0A1N6U309_9BACT</name>
<dbReference type="OrthoDB" id="594893at2"/>
<evidence type="ECO:0000313" key="2">
    <source>
        <dbReference type="EMBL" id="SIQ60048.1"/>
    </source>
</evidence>
<dbReference type="InterPro" id="IPR036388">
    <property type="entry name" value="WH-like_DNA-bd_sf"/>
</dbReference>
<gene>
    <name evidence="2" type="ORF">SAMN05421545_0651</name>
</gene>
<organism evidence="2 3">
    <name type="scientific">Pontibacter lucknowensis</name>
    <dbReference type="NCBI Taxonomy" id="1077936"/>
    <lineage>
        <taxon>Bacteria</taxon>
        <taxon>Pseudomonadati</taxon>
        <taxon>Bacteroidota</taxon>
        <taxon>Cytophagia</taxon>
        <taxon>Cytophagales</taxon>
        <taxon>Hymenobacteraceae</taxon>
        <taxon>Pontibacter</taxon>
    </lineage>
</organism>
<reference evidence="3" key="1">
    <citation type="submission" date="2017-01" db="EMBL/GenBank/DDBJ databases">
        <authorList>
            <person name="Varghese N."/>
            <person name="Submissions S."/>
        </authorList>
    </citation>
    <scope>NUCLEOTIDE SEQUENCE [LARGE SCALE GENOMIC DNA]</scope>
    <source>
        <strain evidence="3">DM9</strain>
    </source>
</reference>
<dbReference type="InterPro" id="IPR002481">
    <property type="entry name" value="FUR"/>
</dbReference>
<dbReference type="Proteomes" id="UP000185924">
    <property type="component" value="Unassembled WGS sequence"/>
</dbReference>